<comment type="caution">
    <text evidence="1">The sequence shown here is derived from an EMBL/GenBank/DDBJ whole genome shotgun (WGS) entry which is preliminary data.</text>
</comment>
<name>A0ACC4D088_POPAL</name>
<accession>A0ACC4D088</accession>
<proteinExistence type="predicted"/>
<sequence>MQNANQLATSYKMLAAYQEWLLLRRQSQPGIHHLVLIHRSSESRVKSQPRRLAEYYVARRAKTPPGSSLCSEVEKRVLDSPKAQKLKDYVSVSVDLDTTG</sequence>
<keyword evidence="2" id="KW-1185">Reference proteome</keyword>
<protein>
    <submittedName>
        <fullName evidence="1">Uncharacterized protein</fullName>
    </submittedName>
</protein>
<evidence type="ECO:0000313" key="1">
    <source>
        <dbReference type="EMBL" id="KAL3610410.1"/>
    </source>
</evidence>
<dbReference type="Proteomes" id="UP000309997">
    <property type="component" value="Unassembled WGS sequence"/>
</dbReference>
<gene>
    <name evidence="1" type="ORF">D5086_001430</name>
</gene>
<evidence type="ECO:0000313" key="2">
    <source>
        <dbReference type="Proteomes" id="UP000309997"/>
    </source>
</evidence>
<reference evidence="1 2" key="1">
    <citation type="journal article" date="2024" name="Plant Biotechnol. J.">
        <title>Genome and CRISPR/Cas9 system of a widespread forest tree (Populus alba) in the world.</title>
        <authorList>
            <person name="Liu Y.J."/>
            <person name="Jiang P.F."/>
            <person name="Han X.M."/>
            <person name="Li X.Y."/>
            <person name="Wang H.M."/>
            <person name="Wang Y.J."/>
            <person name="Wang X.X."/>
            <person name="Zeng Q.Y."/>
        </authorList>
    </citation>
    <scope>NUCLEOTIDE SEQUENCE [LARGE SCALE GENOMIC DNA]</scope>
    <source>
        <strain evidence="2">cv. PAL-ZL1</strain>
    </source>
</reference>
<dbReference type="EMBL" id="RCHU02000001">
    <property type="protein sequence ID" value="KAL3610410.1"/>
    <property type="molecule type" value="Genomic_DNA"/>
</dbReference>
<organism evidence="1 2">
    <name type="scientific">Populus alba</name>
    <name type="common">White poplar</name>
    <dbReference type="NCBI Taxonomy" id="43335"/>
    <lineage>
        <taxon>Eukaryota</taxon>
        <taxon>Viridiplantae</taxon>
        <taxon>Streptophyta</taxon>
        <taxon>Embryophyta</taxon>
        <taxon>Tracheophyta</taxon>
        <taxon>Spermatophyta</taxon>
        <taxon>Magnoliopsida</taxon>
        <taxon>eudicotyledons</taxon>
        <taxon>Gunneridae</taxon>
        <taxon>Pentapetalae</taxon>
        <taxon>rosids</taxon>
        <taxon>fabids</taxon>
        <taxon>Malpighiales</taxon>
        <taxon>Salicaceae</taxon>
        <taxon>Saliceae</taxon>
        <taxon>Populus</taxon>
    </lineage>
</organism>